<dbReference type="InterPro" id="IPR000182">
    <property type="entry name" value="GNAT_dom"/>
</dbReference>
<dbReference type="EMBL" id="LSBJ02000002">
    <property type="protein sequence ID" value="OAQ69635.1"/>
    <property type="molecule type" value="Genomic_DNA"/>
</dbReference>
<protein>
    <submittedName>
        <fullName evidence="2">Acetyltransferase (GNAT) domain-containing protein</fullName>
    </submittedName>
</protein>
<organism evidence="2 3">
    <name type="scientific">Pochonia chlamydosporia 170</name>
    <dbReference type="NCBI Taxonomy" id="1380566"/>
    <lineage>
        <taxon>Eukaryota</taxon>
        <taxon>Fungi</taxon>
        <taxon>Dikarya</taxon>
        <taxon>Ascomycota</taxon>
        <taxon>Pezizomycotina</taxon>
        <taxon>Sordariomycetes</taxon>
        <taxon>Hypocreomycetidae</taxon>
        <taxon>Hypocreales</taxon>
        <taxon>Clavicipitaceae</taxon>
        <taxon>Pochonia</taxon>
    </lineage>
</organism>
<dbReference type="CDD" id="cd04301">
    <property type="entry name" value="NAT_SF"/>
    <property type="match status" value="1"/>
</dbReference>
<dbReference type="RefSeq" id="XP_018146172.1">
    <property type="nucleotide sequence ID" value="XM_018289799.1"/>
</dbReference>
<keyword evidence="3" id="KW-1185">Reference proteome</keyword>
<name>A0A179FVF3_METCM</name>
<accession>A0A179FVF3</accession>
<dbReference type="STRING" id="1380566.A0A179FVF3"/>
<evidence type="ECO:0000313" key="2">
    <source>
        <dbReference type="EMBL" id="OAQ69635.1"/>
    </source>
</evidence>
<evidence type="ECO:0000313" key="3">
    <source>
        <dbReference type="Proteomes" id="UP000078397"/>
    </source>
</evidence>
<proteinExistence type="predicted"/>
<dbReference type="Gene3D" id="3.40.630.30">
    <property type="match status" value="1"/>
</dbReference>
<evidence type="ECO:0000259" key="1">
    <source>
        <dbReference type="PROSITE" id="PS51186"/>
    </source>
</evidence>
<dbReference type="SUPFAM" id="SSF55729">
    <property type="entry name" value="Acyl-CoA N-acyltransferases (Nat)"/>
    <property type="match status" value="1"/>
</dbReference>
<feature type="domain" description="N-acetyltransferase" evidence="1">
    <location>
        <begin position="5"/>
        <end position="215"/>
    </location>
</feature>
<sequence>MAFTLRVEPATEDDMPRCMEIFNRAFEFVPIHETSHGRDTPANRIRSGKLHLRGQEEHMAKFPSAPVCIKCVQTDSESRTEKIVGYAEWYIFDRNRTADECADEGFMLTFSWVEDVEERERCLAFVKPGNEARRRLMGTQAFGQLKYMCVDSAHKRQGIGSSVVRWGMDRCEKLGIPAYLEASSEGMAMYQKLGFKAIASTDEDSNVFPAMIWWPSGAGNC</sequence>
<dbReference type="Proteomes" id="UP000078397">
    <property type="component" value="Unassembled WGS sequence"/>
</dbReference>
<dbReference type="Pfam" id="PF00583">
    <property type="entry name" value="Acetyltransf_1"/>
    <property type="match status" value="1"/>
</dbReference>
<dbReference type="GO" id="GO:0016747">
    <property type="term" value="F:acyltransferase activity, transferring groups other than amino-acyl groups"/>
    <property type="evidence" value="ECO:0007669"/>
    <property type="project" value="InterPro"/>
</dbReference>
<dbReference type="GeneID" id="28853793"/>
<dbReference type="PANTHER" id="PTHR42791:SF14">
    <property type="entry name" value="N-ACETYLTRANSFERASE DOMAIN-CONTAINING PROTEIN"/>
    <property type="match status" value="1"/>
</dbReference>
<dbReference type="InterPro" id="IPR052523">
    <property type="entry name" value="Trichothecene_AcTrans"/>
</dbReference>
<gene>
    <name evidence="2" type="ORF">VFPPC_11689</name>
</gene>
<reference evidence="2 3" key="1">
    <citation type="journal article" date="2016" name="PLoS Pathog.">
        <title>Biosynthesis of antibiotic leucinostatins in bio-control fungus Purpureocillium lilacinum and their inhibition on phytophthora revealed by genome mining.</title>
        <authorList>
            <person name="Wang G."/>
            <person name="Liu Z."/>
            <person name="Lin R."/>
            <person name="Li E."/>
            <person name="Mao Z."/>
            <person name="Ling J."/>
            <person name="Yang Y."/>
            <person name="Yin W.B."/>
            <person name="Xie B."/>
        </authorList>
    </citation>
    <scope>NUCLEOTIDE SEQUENCE [LARGE SCALE GENOMIC DNA]</scope>
    <source>
        <strain evidence="2">170</strain>
    </source>
</reference>
<dbReference type="OrthoDB" id="4960553at2759"/>
<dbReference type="InterPro" id="IPR016181">
    <property type="entry name" value="Acyl_CoA_acyltransferase"/>
</dbReference>
<dbReference type="KEGG" id="pchm:VFPPC_11689"/>
<dbReference type="PROSITE" id="PS51186">
    <property type="entry name" value="GNAT"/>
    <property type="match status" value="1"/>
</dbReference>
<comment type="caution">
    <text evidence="2">The sequence shown here is derived from an EMBL/GenBank/DDBJ whole genome shotgun (WGS) entry which is preliminary data.</text>
</comment>
<dbReference type="PANTHER" id="PTHR42791">
    <property type="entry name" value="GNAT FAMILY ACETYLTRANSFERASE"/>
    <property type="match status" value="1"/>
</dbReference>
<dbReference type="AlphaFoldDB" id="A0A179FVF3"/>